<reference evidence="6" key="1">
    <citation type="submission" date="2018-02" db="EMBL/GenBank/DDBJ databases">
        <authorList>
            <person name="Hornung B."/>
        </authorList>
    </citation>
    <scope>NUCLEOTIDE SEQUENCE [LARGE SCALE GENOMIC DNA]</scope>
</reference>
<dbReference type="SUPFAM" id="SSF55031">
    <property type="entry name" value="Bacterial exopeptidase dimerisation domain"/>
    <property type="match status" value="1"/>
</dbReference>
<dbReference type="NCBIfam" id="TIGR01900">
    <property type="entry name" value="dapE-gram_pos"/>
    <property type="match status" value="1"/>
</dbReference>
<accession>A0A375I5W4</accession>
<dbReference type="Pfam" id="PF07687">
    <property type="entry name" value="M20_dimer"/>
    <property type="match status" value="1"/>
</dbReference>
<dbReference type="InterPro" id="IPR036264">
    <property type="entry name" value="Bact_exopeptidase_dim_dom"/>
</dbReference>
<feature type="domain" description="Peptidase M20 dimerisation" evidence="4">
    <location>
        <begin position="180"/>
        <end position="282"/>
    </location>
</feature>
<evidence type="ECO:0000256" key="1">
    <source>
        <dbReference type="ARBA" id="ARBA00022723"/>
    </source>
</evidence>
<dbReference type="Proteomes" id="UP000265962">
    <property type="component" value="Unassembled WGS sequence"/>
</dbReference>
<evidence type="ECO:0000256" key="2">
    <source>
        <dbReference type="ARBA" id="ARBA00022801"/>
    </source>
</evidence>
<evidence type="ECO:0000313" key="5">
    <source>
        <dbReference type="EMBL" id="SPF68635.1"/>
    </source>
</evidence>
<keyword evidence="6" id="KW-1185">Reference proteome</keyword>
<dbReference type="PANTHER" id="PTHR43808">
    <property type="entry name" value="ACETYLORNITHINE DEACETYLASE"/>
    <property type="match status" value="1"/>
</dbReference>
<evidence type="ECO:0000259" key="4">
    <source>
        <dbReference type="Pfam" id="PF07687"/>
    </source>
</evidence>
<dbReference type="GO" id="GO:0006526">
    <property type="term" value="P:L-arginine biosynthetic process"/>
    <property type="evidence" value="ECO:0007669"/>
    <property type="project" value="TreeGrafter"/>
</dbReference>
<sequence>MARLQLMTAYKEELALTDLHALFRQIVDVESVSGREHHLADLVEQALSGCPHLEVLRQGNTIVARTDLGRSQRVIIAGHLDTVPVAGNLPSRLEERDGRAFLVGRGTADMKGGVAVALHLAHALTTPVHDVTWVFYECEEIEATANGLGRVAQTHPDWLAGDFAVLMEPTGARIEGGCQGTTRFRLTTHGTAAHSARSWLGHNAIHELTDLLETIRAYPVREAVEVEGLVFREGLNATIVSGGVAGNVIPDTAELYVNYRFAPDLAADDAIAAMRRAFERPGVDFEVLDLSPGARPGLDRPAAREFCAAVGGEPRPKYGWTDVARFSALGVPAVNYGPADAGKAHADDECCPLDDLDATRDALITWLTPEERS</sequence>
<dbReference type="PANTHER" id="PTHR43808:SF31">
    <property type="entry name" value="N-ACETYL-L-CITRULLINE DEACETYLASE"/>
    <property type="match status" value="1"/>
</dbReference>
<dbReference type="InterPro" id="IPR011650">
    <property type="entry name" value="Peptidase_M20_dimer"/>
</dbReference>
<dbReference type="Gene3D" id="3.30.70.360">
    <property type="match status" value="1"/>
</dbReference>
<dbReference type="GO" id="GO:0009089">
    <property type="term" value="P:lysine biosynthetic process via diaminopimelate"/>
    <property type="evidence" value="ECO:0007669"/>
    <property type="project" value="UniProtKB-UniRule"/>
</dbReference>
<dbReference type="SUPFAM" id="SSF53187">
    <property type="entry name" value="Zn-dependent exopeptidases"/>
    <property type="match status" value="1"/>
</dbReference>
<proteinExistence type="predicted"/>
<dbReference type="EMBL" id="OMOH01000005">
    <property type="protein sequence ID" value="SPF68635.1"/>
    <property type="molecule type" value="Genomic_DNA"/>
</dbReference>
<organism evidence="5 6">
    <name type="scientific">Propionibacterium ruminifibrarum</name>
    <dbReference type="NCBI Taxonomy" id="1962131"/>
    <lineage>
        <taxon>Bacteria</taxon>
        <taxon>Bacillati</taxon>
        <taxon>Actinomycetota</taxon>
        <taxon>Actinomycetes</taxon>
        <taxon>Propionibacteriales</taxon>
        <taxon>Propionibacteriaceae</taxon>
        <taxon>Propionibacterium</taxon>
    </lineage>
</organism>
<dbReference type="InterPro" id="IPR002933">
    <property type="entry name" value="Peptidase_M20"/>
</dbReference>
<protein>
    <recommendedName>
        <fullName evidence="3">Succinyl-diaminopimelate desuccinylase</fullName>
        <ecNumber evidence="3">3.5.1.18</ecNumber>
    </recommendedName>
</protein>
<dbReference type="InterPro" id="IPR010174">
    <property type="entry name" value="Succinyl-DAP_deSuclase_DapE"/>
</dbReference>
<gene>
    <name evidence="5" type="ORF">PROPJV5_1617</name>
</gene>
<evidence type="ECO:0000256" key="3">
    <source>
        <dbReference type="NCBIfam" id="TIGR01900"/>
    </source>
</evidence>
<keyword evidence="1" id="KW-0479">Metal-binding</keyword>
<dbReference type="Gene3D" id="3.40.630.10">
    <property type="entry name" value="Zn peptidases"/>
    <property type="match status" value="1"/>
</dbReference>
<evidence type="ECO:0000313" key="6">
    <source>
        <dbReference type="Proteomes" id="UP000265962"/>
    </source>
</evidence>
<dbReference type="GO" id="GO:0046872">
    <property type="term" value="F:metal ion binding"/>
    <property type="evidence" value="ECO:0007669"/>
    <property type="project" value="UniProtKB-KW"/>
</dbReference>
<dbReference type="GO" id="GO:0008777">
    <property type="term" value="F:acetylornithine deacetylase activity"/>
    <property type="evidence" value="ECO:0007669"/>
    <property type="project" value="TreeGrafter"/>
</dbReference>
<dbReference type="GO" id="GO:0009014">
    <property type="term" value="F:succinyl-diaminopimelate desuccinylase activity"/>
    <property type="evidence" value="ECO:0007669"/>
    <property type="project" value="UniProtKB-UniRule"/>
</dbReference>
<dbReference type="AlphaFoldDB" id="A0A375I5W4"/>
<name>A0A375I5W4_9ACTN</name>
<keyword evidence="2 5" id="KW-0378">Hydrolase</keyword>
<dbReference type="InterPro" id="IPR050072">
    <property type="entry name" value="Peptidase_M20A"/>
</dbReference>
<dbReference type="EC" id="3.5.1.18" evidence="3"/>
<dbReference type="Pfam" id="PF01546">
    <property type="entry name" value="Peptidase_M20"/>
    <property type="match status" value="1"/>
</dbReference>